<keyword evidence="2" id="KW-0547">Nucleotide-binding</keyword>
<organism evidence="2 3">
    <name type="scientific">Candidatus Acidiferrum panamense</name>
    <dbReference type="NCBI Taxonomy" id="2741543"/>
    <lineage>
        <taxon>Bacteria</taxon>
        <taxon>Pseudomonadati</taxon>
        <taxon>Acidobacteriota</taxon>
        <taxon>Terriglobia</taxon>
        <taxon>Candidatus Acidiferrales</taxon>
        <taxon>Candidatus Acidiferrum</taxon>
    </lineage>
</organism>
<dbReference type="Proteomes" id="UP000567293">
    <property type="component" value="Unassembled WGS sequence"/>
</dbReference>
<sequence>MALENCTICRGTGWKLVPRADGAAGKVAVQCDCGMRERAGRVIERARIPKHYEECDFESFETELADGKSYTTQNASALKQAKLITQRFVSEYPGGDQAGLLLMGPPGTGKTHLAIAALRTLISRGHGGYFCEYGKLLREIQQSYSSENDLTEMKILEPVLSTEVLVLDDLGCIKPSDWVRDTVGYILNERYVQRSRDLTHPRCTIITTNYFDELEQKEIRSPTGKISILTEDALWNRIGERMRSRLYEMCRTVKIERGTPDFRLQVRQAGRARA</sequence>
<keyword evidence="2" id="KW-0067">ATP-binding</keyword>
<dbReference type="PANTHER" id="PTHR30050:SF4">
    <property type="entry name" value="ATP-BINDING PROTEIN RV3427C IN INSERTION SEQUENCE-RELATED"/>
    <property type="match status" value="1"/>
</dbReference>
<gene>
    <name evidence="2" type="ORF">HRJ53_07150</name>
</gene>
<feature type="domain" description="IstB-like ATP-binding" evidence="1">
    <location>
        <begin position="78"/>
        <end position="199"/>
    </location>
</feature>
<protein>
    <submittedName>
        <fullName evidence="2">ATP-binding protein</fullName>
    </submittedName>
</protein>
<dbReference type="AlphaFoldDB" id="A0A7V8NNW5"/>
<name>A0A7V8NNW5_9BACT</name>
<dbReference type="PANTHER" id="PTHR30050">
    <property type="entry name" value="CHROMOSOMAL REPLICATION INITIATOR PROTEIN DNAA"/>
    <property type="match status" value="1"/>
</dbReference>
<keyword evidence="3" id="KW-1185">Reference proteome</keyword>
<dbReference type="EMBL" id="JACDQQ010000697">
    <property type="protein sequence ID" value="MBA0084753.1"/>
    <property type="molecule type" value="Genomic_DNA"/>
</dbReference>
<dbReference type="GO" id="GO:0006260">
    <property type="term" value="P:DNA replication"/>
    <property type="evidence" value="ECO:0007669"/>
    <property type="project" value="TreeGrafter"/>
</dbReference>
<proteinExistence type="predicted"/>
<dbReference type="Gene3D" id="3.40.50.300">
    <property type="entry name" value="P-loop containing nucleotide triphosphate hydrolases"/>
    <property type="match status" value="1"/>
</dbReference>
<dbReference type="SUPFAM" id="SSF52540">
    <property type="entry name" value="P-loop containing nucleoside triphosphate hydrolases"/>
    <property type="match status" value="1"/>
</dbReference>
<comment type="caution">
    <text evidence="2">The sequence shown here is derived from an EMBL/GenBank/DDBJ whole genome shotgun (WGS) entry which is preliminary data.</text>
</comment>
<dbReference type="Pfam" id="PF01695">
    <property type="entry name" value="IstB_IS21"/>
    <property type="match status" value="1"/>
</dbReference>
<evidence type="ECO:0000313" key="2">
    <source>
        <dbReference type="EMBL" id="MBA0084753.1"/>
    </source>
</evidence>
<evidence type="ECO:0000259" key="1">
    <source>
        <dbReference type="Pfam" id="PF01695"/>
    </source>
</evidence>
<dbReference type="InterPro" id="IPR027417">
    <property type="entry name" value="P-loop_NTPase"/>
</dbReference>
<evidence type="ECO:0000313" key="3">
    <source>
        <dbReference type="Proteomes" id="UP000567293"/>
    </source>
</evidence>
<dbReference type="InterPro" id="IPR002611">
    <property type="entry name" value="IstB_ATP-bd"/>
</dbReference>
<dbReference type="GO" id="GO:0005524">
    <property type="term" value="F:ATP binding"/>
    <property type="evidence" value="ECO:0007669"/>
    <property type="project" value="UniProtKB-KW"/>
</dbReference>
<reference evidence="2" key="1">
    <citation type="submission" date="2020-06" db="EMBL/GenBank/DDBJ databases">
        <title>Legume-microbial interactions unlock mineral nutrients during tropical forest succession.</title>
        <authorList>
            <person name="Epihov D.Z."/>
        </authorList>
    </citation>
    <scope>NUCLEOTIDE SEQUENCE [LARGE SCALE GENOMIC DNA]</scope>
    <source>
        <strain evidence="2">Pan2503</strain>
    </source>
</reference>
<dbReference type="CDD" id="cd00009">
    <property type="entry name" value="AAA"/>
    <property type="match status" value="1"/>
</dbReference>
<accession>A0A7V8NNW5</accession>